<sequence length="965" mass="107845">MAAHLKKRVYEEFSKVVQIPHEEAPAKKLRLSKPSKSAALHIDLCKAANSTDALQYLLQFARKPVEAESVEGVVRILLEHYYKETDNSVRLKIASLLSLLSKTQGFSPDCIVDDTINTLSNEKSHQVLAQLLDTLLVIGTQLPESPTVRQRLIEVACKHLSDTYFGVRNKCLQLLGCLGIVDAPVNKDEGPGTLLGVRDVQTIISDYFADQDPRVRTAALKAMLQLHERGMKIHQIIYDQACRLLSDDYEQVRSAAVQMVWVLSQLYPESIVPIPSSNEEIRLVDDAFGKISHMVSDGSWMVRVQAAKTLGSMLQVSPHFLEQTLDKKLMSDLRRKRTAHERAKELFASGEFSSGRKWADDAPKEKLDTNTVNLIASGACGAFVHGLEDEMFEVRIAAVEALCQLARSSPSFAEKCLDFLVDMFNDEIEEVRLQSIHVLREISTHITLREDQLDTVLAVLEDSSRDIREALHELLCYTNVSTKECIQLALLELLKNLNKYPTDRNSVWKCLKFVGSRHPTLVLPLVSELLSTHPYFDTPEPDMDDPAYIAVLVLVFNAAKSCPTMPALFSDHTFRHYAYLRDSLSHLVPPLRLPGRKQVYSLDSVDVGSGSGSVESAQLFLQQSLNRVSTIQNLEAPGAQDLLDFTIRDLQRLGELQTELAGAADFCATYLRCQLLLIKALQEKLWKMAVPLCLKQNVTATAAAQQILEETYKLEFLYCGLESRQVAIIHHVRLQAKALQLILTARTRLDPLISSCEKFLQEVDAFQRLFLAELPQLQDSFVDKLLELMPRLSSCKPVELVKILQTTLRQSGLCTFLFLATIIEPTGESDNPLRFTSGLVVALDIDATLEHVQDPQNAVKVQVLYPDGQSHVIHPKPGDFRKPGPDRHRLITQVYLSHSAWTEPSQIEVRLLLAYSSSSNSLSSSASKGWSDSIDGIPPPEAAVEGTIPLSKPVKVYIMPKPARR</sequence>
<reference evidence="10" key="2">
    <citation type="submission" date="2025-08" db="UniProtKB">
        <authorList>
            <consortium name="Ensembl"/>
        </authorList>
    </citation>
    <scope>IDENTIFICATION</scope>
</reference>
<evidence type="ECO:0000256" key="1">
    <source>
        <dbReference type="ARBA" id="ARBA00004123"/>
    </source>
</evidence>
<evidence type="ECO:0000313" key="10">
    <source>
        <dbReference type="Ensembl" id="ENSENLP00000003787.1"/>
    </source>
</evidence>
<dbReference type="PANTHER" id="PTHR20938:SF0">
    <property type="entry name" value="INTEGRATOR COMPLEX SUBUNIT 4"/>
    <property type="match status" value="1"/>
</dbReference>
<evidence type="ECO:0000256" key="2">
    <source>
        <dbReference type="ARBA" id="ARBA00004496"/>
    </source>
</evidence>
<dbReference type="PANTHER" id="PTHR20938">
    <property type="entry name" value="INTEGRATOR COMPLEX SUBUNIT 4"/>
    <property type="match status" value="1"/>
</dbReference>
<proteinExistence type="inferred from homology"/>
<dbReference type="FunFam" id="1.25.10.10:FF:000118">
    <property type="entry name" value="Integrator complex subunit 4"/>
    <property type="match status" value="1"/>
</dbReference>
<keyword evidence="11" id="KW-1185">Reference proteome</keyword>
<dbReference type="InterPro" id="IPR011989">
    <property type="entry name" value="ARM-like"/>
</dbReference>
<keyword evidence="5" id="KW-0539">Nucleus</keyword>
<reference evidence="10" key="3">
    <citation type="submission" date="2025-09" db="UniProtKB">
        <authorList>
            <consortium name="Ensembl"/>
        </authorList>
    </citation>
    <scope>IDENTIFICATION</scope>
</reference>
<feature type="domain" description="INTS4 8 helical bundle" evidence="8">
    <location>
        <begin position="619"/>
        <end position="815"/>
    </location>
</feature>
<evidence type="ECO:0000256" key="4">
    <source>
        <dbReference type="ARBA" id="ARBA00022737"/>
    </source>
</evidence>
<dbReference type="AlphaFoldDB" id="A0A665TCT0"/>
<dbReference type="InterPro" id="IPR016024">
    <property type="entry name" value="ARM-type_fold"/>
</dbReference>
<evidence type="ECO:0000313" key="11">
    <source>
        <dbReference type="Proteomes" id="UP000472264"/>
    </source>
</evidence>
<dbReference type="Proteomes" id="UP000472264">
    <property type="component" value="Chromosome 13"/>
</dbReference>
<organism evidence="10 11">
    <name type="scientific">Echeneis naucrates</name>
    <name type="common">Live sharksucker</name>
    <dbReference type="NCBI Taxonomy" id="173247"/>
    <lineage>
        <taxon>Eukaryota</taxon>
        <taxon>Metazoa</taxon>
        <taxon>Chordata</taxon>
        <taxon>Craniata</taxon>
        <taxon>Vertebrata</taxon>
        <taxon>Euteleostomi</taxon>
        <taxon>Actinopterygii</taxon>
        <taxon>Neopterygii</taxon>
        <taxon>Teleostei</taxon>
        <taxon>Neoteleostei</taxon>
        <taxon>Acanthomorphata</taxon>
        <taxon>Carangaria</taxon>
        <taxon>Carangiformes</taxon>
        <taxon>Echeneidae</taxon>
        <taxon>Echeneis</taxon>
    </lineage>
</organism>
<dbReference type="FunFam" id="1.25.10.10:FF:000134">
    <property type="entry name" value="Integrator complex subunit 4"/>
    <property type="match status" value="1"/>
</dbReference>
<evidence type="ECO:0000259" key="9">
    <source>
        <dbReference type="Pfam" id="PF25458"/>
    </source>
</evidence>
<dbReference type="Gene3D" id="1.25.10.10">
    <property type="entry name" value="Leucine-rich Repeat Variant"/>
    <property type="match status" value="3"/>
</dbReference>
<dbReference type="Pfam" id="PF25458">
    <property type="entry name" value="INTS4_C"/>
    <property type="match status" value="1"/>
</dbReference>
<gene>
    <name evidence="10" type="primary">ints4</name>
</gene>
<reference evidence="10" key="1">
    <citation type="submission" date="2021-04" db="EMBL/GenBank/DDBJ databases">
        <authorList>
            <consortium name="Wellcome Sanger Institute Data Sharing"/>
        </authorList>
    </citation>
    <scope>NUCLEOTIDE SEQUENCE [LARGE SCALE GENOMIC DNA]</scope>
</reference>
<evidence type="ECO:0000259" key="8">
    <source>
        <dbReference type="Pfam" id="PF24493"/>
    </source>
</evidence>
<evidence type="ECO:0000256" key="6">
    <source>
        <dbReference type="ARBA" id="ARBA00061685"/>
    </source>
</evidence>
<dbReference type="Ensembl" id="ENSENLT00000004014.1">
    <property type="protein sequence ID" value="ENSENLP00000003787.1"/>
    <property type="gene ID" value="ENSENLG00000001852.1"/>
</dbReference>
<keyword evidence="3" id="KW-0963">Cytoplasm</keyword>
<dbReference type="InterPro" id="IPR056235">
    <property type="entry name" value="INTS4_8HBD"/>
</dbReference>
<evidence type="ECO:0000256" key="7">
    <source>
        <dbReference type="ARBA" id="ARBA00068017"/>
    </source>
</evidence>
<dbReference type="InterPro" id="IPR057412">
    <property type="entry name" value="INTS4_C"/>
</dbReference>
<feature type="domain" description="Integrator complex subunit 4/Protein SIEL C-terminal Ig-like" evidence="9">
    <location>
        <begin position="821"/>
        <end position="962"/>
    </location>
</feature>
<dbReference type="GO" id="GO:0016180">
    <property type="term" value="P:snRNA processing"/>
    <property type="evidence" value="ECO:0007669"/>
    <property type="project" value="TreeGrafter"/>
</dbReference>
<evidence type="ECO:0000256" key="3">
    <source>
        <dbReference type="ARBA" id="ARBA00022490"/>
    </source>
</evidence>
<evidence type="ECO:0000256" key="5">
    <source>
        <dbReference type="ARBA" id="ARBA00023242"/>
    </source>
</evidence>
<name>A0A665TCT0_ECHNA</name>
<dbReference type="FunFam" id="1.25.10.10:FF:000119">
    <property type="entry name" value="Integrator complex subunit 4"/>
    <property type="match status" value="1"/>
</dbReference>
<dbReference type="Pfam" id="PF24493">
    <property type="entry name" value="INTS4_8HBD"/>
    <property type="match status" value="1"/>
</dbReference>
<dbReference type="Pfam" id="PF13646">
    <property type="entry name" value="HEAT_2"/>
    <property type="match status" value="1"/>
</dbReference>
<dbReference type="GO" id="GO:0005737">
    <property type="term" value="C:cytoplasm"/>
    <property type="evidence" value="ECO:0007669"/>
    <property type="project" value="UniProtKB-SubCell"/>
</dbReference>
<dbReference type="GO" id="GO:0032039">
    <property type="term" value="C:integrator complex"/>
    <property type="evidence" value="ECO:0007669"/>
    <property type="project" value="TreeGrafter"/>
</dbReference>
<dbReference type="SUPFAM" id="SSF48371">
    <property type="entry name" value="ARM repeat"/>
    <property type="match status" value="1"/>
</dbReference>
<comment type="similarity">
    <text evidence="6">Belongs to the Integrator subunit 4 family.</text>
</comment>
<accession>A0A665TCT0</accession>
<comment type="subcellular location">
    <subcellularLocation>
        <location evidence="2">Cytoplasm</location>
    </subcellularLocation>
    <subcellularLocation>
        <location evidence="1">Nucleus</location>
    </subcellularLocation>
</comment>
<keyword evidence="4" id="KW-0677">Repeat</keyword>
<protein>
    <recommendedName>
        <fullName evidence="7">Integrator complex subunit 4</fullName>
    </recommendedName>
</protein>